<keyword evidence="2" id="KW-1185">Reference proteome</keyword>
<sequence>MATYILVMYLSTGWGSVSTGGPLVVDNISSYSACEKIAGQLKEQVKGKYDWHFCQEITK</sequence>
<dbReference type="Proteomes" id="UP000244741">
    <property type="component" value="Segment"/>
</dbReference>
<protein>
    <submittedName>
        <fullName evidence="1">Uncharacterized protein</fullName>
    </submittedName>
</protein>
<dbReference type="EMBL" id="MG676224">
    <property type="protein sequence ID" value="AVR76036.1"/>
    <property type="molecule type" value="Genomic_DNA"/>
</dbReference>
<proteinExistence type="predicted"/>
<reference evidence="1 2" key="1">
    <citation type="submission" date="2017-12" db="EMBL/GenBank/DDBJ databases">
        <title>Genomic characterization of T5-related Aeromonas hydrophila phages AhSzq-1 and AhSzw-1 and proposal to be two new species.</title>
        <authorList>
            <person name="Chen L."/>
            <person name="Yuan S."/>
            <person name="Ma Y."/>
        </authorList>
    </citation>
    <scope>NUCLEOTIDE SEQUENCE [LARGE SCALE GENOMIC DNA]</scope>
    <source>
        <strain evidence="1">Seawater</strain>
    </source>
</reference>
<organism evidence="1 2">
    <name type="scientific">Aeromonas phage AhSzq-1</name>
    <dbReference type="NCBI Taxonomy" id="2138298"/>
    <lineage>
        <taxon>Viruses</taxon>
        <taxon>Duplodnaviria</taxon>
        <taxon>Heunggongvirae</taxon>
        <taxon>Uroviricota</taxon>
        <taxon>Caudoviricetes</taxon>
        <taxon>Demerecviridae</taxon>
        <taxon>Shenzhenvirus</taxon>
        <taxon>Shenzhenvirus AhSzq1</taxon>
    </lineage>
</organism>
<name>A0A2R4AM08_9CAUD</name>
<evidence type="ECO:0000313" key="2">
    <source>
        <dbReference type="Proteomes" id="UP000244741"/>
    </source>
</evidence>
<gene>
    <name evidence="1" type="ORF">AhSzq1_143</name>
</gene>
<evidence type="ECO:0000313" key="1">
    <source>
        <dbReference type="EMBL" id="AVR76036.1"/>
    </source>
</evidence>
<accession>A0A2R4AM08</accession>